<dbReference type="KEGG" id="slb:AWJ20_423"/>
<evidence type="ECO:0000256" key="6">
    <source>
        <dbReference type="SAM" id="MobiDB-lite"/>
    </source>
</evidence>
<organism evidence="9 10">
    <name type="scientific">Sugiyamaella lignohabitans</name>
    <dbReference type="NCBI Taxonomy" id="796027"/>
    <lineage>
        <taxon>Eukaryota</taxon>
        <taxon>Fungi</taxon>
        <taxon>Dikarya</taxon>
        <taxon>Ascomycota</taxon>
        <taxon>Saccharomycotina</taxon>
        <taxon>Dipodascomycetes</taxon>
        <taxon>Dipodascales</taxon>
        <taxon>Trichomonascaceae</taxon>
        <taxon>Sugiyamaella</taxon>
    </lineage>
</organism>
<feature type="transmembrane region" description="Helical" evidence="7">
    <location>
        <begin position="352"/>
        <end position="369"/>
    </location>
</feature>
<comment type="subcellular location">
    <subcellularLocation>
        <location evidence="1">Membrane</location>
        <topology evidence="1">Multi-pass membrane protein</topology>
    </subcellularLocation>
</comment>
<evidence type="ECO:0000256" key="3">
    <source>
        <dbReference type="ARBA" id="ARBA00022692"/>
    </source>
</evidence>
<evidence type="ECO:0000256" key="1">
    <source>
        <dbReference type="ARBA" id="ARBA00004141"/>
    </source>
</evidence>
<evidence type="ECO:0000256" key="4">
    <source>
        <dbReference type="ARBA" id="ARBA00022989"/>
    </source>
</evidence>
<dbReference type="PROSITE" id="PS01214">
    <property type="entry name" value="UPF0016"/>
    <property type="match status" value="1"/>
</dbReference>
<feature type="region of interest" description="Disordered" evidence="6">
    <location>
        <begin position="399"/>
        <end position="429"/>
    </location>
</feature>
<dbReference type="GO" id="GO:0000329">
    <property type="term" value="C:fungal-type vacuole membrane"/>
    <property type="evidence" value="ECO:0007669"/>
    <property type="project" value="TreeGrafter"/>
</dbReference>
<dbReference type="GeneID" id="30036339"/>
<keyword evidence="4 7" id="KW-1133">Transmembrane helix</keyword>
<dbReference type="GO" id="GO:0005384">
    <property type="term" value="F:manganese ion transmembrane transporter activity"/>
    <property type="evidence" value="ECO:0007669"/>
    <property type="project" value="TreeGrafter"/>
</dbReference>
<dbReference type="EMBL" id="CP014501">
    <property type="protein sequence ID" value="ANB12184.1"/>
    <property type="molecule type" value="Genomic_DNA"/>
</dbReference>
<evidence type="ECO:0000256" key="5">
    <source>
        <dbReference type="ARBA" id="ARBA00023136"/>
    </source>
</evidence>
<evidence type="ECO:0000313" key="10">
    <source>
        <dbReference type="Proteomes" id="UP000189580"/>
    </source>
</evidence>
<keyword evidence="5 7" id="KW-0472">Membrane</keyword>
<feature type="compositionally biased region" description="Basic and acidic residues" evidence="6">
    <location>
        <begin position="119"/>
        <end position="148"/>
    </location>
</feature>
<comment type="similarity">
    <text evidence="2">Belongs to the GDT1 family.</text>
</comment>
<reference evidence="9 10" key="1">
    <citation type="submission" date="2016-02" db="EMBL/GenBank/DDBJ databases">
        <title>Complete genome sequence and transcriptome regulation of the pentose utilising yeast Sugiyamaella lignohabitans.</title>
        <authorList>
            <person name="Bellasio M."/>
            <person name="Peymann A."/>
            <person name="Valli M."/>
            <person name="Sipitzky M."/>
            <person name="Graf A."/>
            <person name="Sauer M."/>
            <person name="Marx H."/>
            <person name="Mattanovich D."/>
        </authorList>
    </citation>
    <scope>NUCLEOTIDE SEQUENCE [LARGE SCALE GENOMIC DNA]</scope>
    <source>
        <strain evidence="9 10">CBS 10342</strain>
    </source>
</reference>
<protein>
    <submittedName>
        <fullName evidence="9">Gdt1p</fullName>
    </submittedName>
</protein>
<feature type="compositionally biased region" description="Low complexity" evidence="6">
    <location>
        <begin position="157"/>
        <end position="171"/>
    </location>
</feature>
<keyword evidence="3 7" id="KW-0812">Transmembrane</keyword>
<feature type="compositionally biased region" description="Basic and acidic residues" evidence="6">
    <location>
        <begin position="399"/>
        <end position="417"/>
    </location>
</feature>
<evidence type="ECO:0000256" key="7">
    <source>
        <dbReference type="SAM" id="Phobius"/>
    </source>
</evidence>
<feature type="signal peptide" evidence="8">
    <location>
        <begin position="1"/>
        <end position="20"/>
    </location>
</feature>
<feature type="compositionally biased region" description="Low complexity" evidence="6">
    <location>
        <begin position="239"/>
        <end position="265"/>
    </location>
</feature>
<evidence type="ECO:0000313" key="9">
    <source>
        <dbReference type="EMBL" id="ANB12184.1"/>
    </source>
</evidence>
<feature type="region of interest" description="Disordered" evidence="6">
    <location>
        <begin position="36"/>
        <end position="83"/>
    </location>
</feature>
<dbReference type="Proteomes" id="UP000189580">
    <property type="component" value="Chromosome a"/>
</dbReference>
<dbReference type="PANTHER" id="PTHR12608">
    <property type="entry name" value="TRANSMEMBRANE PROTEIN HTP-1 RELATED"/>
    <property type="match status" value="1"/>
</dbReference>
<dbReference type="InterPro" id="IPR049555">
    <property type="entry name" value="GDT1-like_CS"/>
</dbReference>
<dbReference type="GO" id="GO:0015085">
    <property type="term" value="F:calcium ion transmembrane transporter activity"/>
    <property type="evidence" value="ECO:0007669"/>
    <property type="project" value="TreeGrafter"/>
</dbReference>
<name>A0A167CWG0_9ASCO</name>
<dbReference type="GO" id="GO:0005794">
    <property type="term" value="C:Golgi apparatus"/>
    <property type="evidence" value="ECO:0007669"/>
    <property type="project" value="TreeGrafter"/>
</dbReference>
<gene>
    <name evidence="9" type="primary">GDT1</name>
    <name evidence="9" type="ORF">AWJ20_423</name>
</gene>
<feature type="chain" id="PRO_5007884921" evidence="8">
    <location>
        <begin position="21"/>
        <end position="561"/>
    </location>
</feature>
<dbReference type="GO" id="GO:0032472">
    <property type="term" value="P:Golgi calcium ion transport"/>
    <property type="evidence" value="ECO:0007669"/>
    <property type="project" value="TreeGrafter"/>
</dbReference>
<feature type="transmembrane region" description="Helical" evidence="7">
    <location>
        <begin position="500"/>
        <end position="521"/>
    </location>
</feature>
<dbReference type="InterPro" id="IPR001727">
    <property type="entry name" value="GDT1-like"/>
</dbReference>
<feature type="transmembrane region" description="Helical" evidence="7">
    <location>
        <begin position="320"/>
        <end position="340"/>
    </location>
</feature>
<dbReference type="Pfam" id="PF01169">
    <property type="entry name" value="GDT1"/>
    <property type="match status" value="2"/>
</dbReference>
<dbReference type="RefSeq" id="XP_018734661.1">
    <property type="nucleotide sequence ID" value="XM_018881292.1"/>
</dbReference>
<evidence type="ECO:0000256" key="2">
    <source>
        <dbReference type="ARBA" id="ARBA00009190"/>
    </source>
</evidence>
<proteinExistence type="inferred from homology"/>
<feature type="region of interest" description="Disordered" evidence="6">
    <location>
        <begin position="96"/>
        <end position="283"/>
    </location>
</feature>
<feature type="compositionally biased region" description="Low complexity" evidence="6">
    <location>
        <begin position="179"/>
        <end position="218"/>
    </location>
</feature>
<keyword evidence="8" id="KW-0732">Signal</keyword>
<sequence>MHFSKALVVATATLTTLAASASLDVSKGTDIIPPDSEEAAKLTNSDKAVKTAPKDNSYVDGLESDNFKKPEPKNTNGDLDVPDTESLSALKEVKVAATDDHPVVLEDYDPNNLGLPADKVSEKEALKEAAKGKGGKGKKEDAKDKAVDTKQTTGDASSNKNTGSSGSRSGSSGSGSGSSSGSVSGSGNSGSSGSTSGSSGSNSDNVDKSGSTSTTASGTSGGIGAVAGSEKQADSKAVSGSGSSSSSGSSSGSSSNTDSSLSNAKSESKSESGSGGDSRKTVGSSPFHSFSMAGSMIIFSEIGDKTFLIAALMAMKHPRVTVFTAAFASLVVMTVLSALMGHALPSLLPKKLTSLLAAGLFIVFGIKLLREGLAMDSSIGVEEELEEVETEIEAKELSLRNDELESGTRKDGSDLRRSTSSPKVYDDGLEKGSSGIPFYNGRGHHRPAASTWSQFAEGVGNLASLVLSPVWVQVFVMTFLGEWGDRSQVATIAMAAGSDYWFVILGAIFGHAICTLAAVVGGKLLASKISLRHITLAGAVSFLVFAIVYFREGLTLTWSDQ</sequence>
<dbReference type="OrthoDB" id="442680at2759"/>
<feature type="transmembrane region" description="Helical" evidence="7">
    <location>
        <begin position="462"/>
        <end position="480"/>
    </location>
</feature>
<dbReference type="PANTHER" id="PTHR12608:SF1">
    <property type="entry name" value="TRANSMEMBRANE PROTEIN 165"/>
    <property type="match status" value="1"/>
</dbReference>
<keyword evidence="10" id="KW-1185">Reference proteome</keyword>
<evidence type="ECO:0000256" key="8">
    <source>
        <dbReference type="SAM" id="SignalP"/>
    </source>
</evidence>
<accession>A0A167CWG0</accession>
<dbReference type="GO" id="GO:0032468">
    <property type="term" value="P:Golgi calcium ion homeostasis"/>
    <property type="evidence" value="ECO:0007669"/>
    <property type="project" value="TreeGrafter"/>
</dbReference>
<feature type="transmembrane region" description="Helical" evidence="7">
    <location>
        <begin position="533"/>
        <end position="550"/>
    </location>
</feature>
<dbReference type="AlphaFoldDB" id="A0A167CWG0"/>